<gene>
    <name evidence="2" type="ORF">KAALPHA_150</name>
</gene>
<evidence type="ECO:0000256" key="1">
    <source>
        <dbReference type="SAM" id="MobiDB-lite"/>
    </source>
</evidence>
<protein>
    <submittedName>
        <fullName evidence="2">Uncharacterized protein</fullName>
    </submittedName>
</protein>
<sequence>MLNFKEFIAESEYDMITEAGERMTKMKWQSAMDLVPPGERDDFMKFAASVQKLYGIGTSNPQDYYKVQNAFKSLRGIKSPAKAPKEPKAAPAKAPAPKAAPAVKPVAPVQTPKAAPAPKVSADLYKFDVKGIVNKYEKILALLNEISKDGAVLKTQFAKIRRGRNISNIDTPELMDLYTTVETVAYTAGIAKEVRKYIESAHRVDVRAKALKKVEVK</sequence>
<evidence type="ECO:0000313" key="3">
    <source>
        <dbReference type="Proteomes" id="UP000325316"/>
    </source>
</evidence>
<accession>A0A5B9NG47</accession>
<name>A0A5B9NG47_9CAUD</name>
<evidence type="ECO:0000313" key="2">
    <source>
        <dbReference type="EMBL" id="QEG13187.1"/>
    </source>
</evidence>
<dbReference type="Proteomes" id="UP000325316">
    <property type="component" value="Segment"/>
</dbReference>
<feature type="compositionally biased region" description="Low complexity" evidence="1">
    <location>
        <begin position="89"/>
        <end position="99"/>
    </location>
</feature>
<proteinExistence type="predicted"/>
<organism evidence="2 3">
    <name type="scientific">Klebsiella phage vB_KaeM_KaAlpha</name>
    <dbReference type="NCBI Taxonomy" id="2591367"/>
    <lineage>
        <taxon>Viruses</taxon>
        <taxon>Duplodnaviria</taxon>
        <taxon>Heunggongvirae</taxon>
        <taxon>Uroviricota</taxon>
        <taxon>Caudoviricetes</taxon>
        <taxon>Pantevenvirales</taxon>
        <taxon>Straboviridae</taxon>
        <taxon>Tevenvirinae</taxon>
        <taxon>Karamvirus</taxon>
        <taxon>Karamvirus pg7</taxon>
    </lineage>
</organism>
<dbReference type="EMBL" id="MN013084">
    <property type="protein sequence ID" value="QEG13187.1"/>
    <property type="molecule type" value="Genomic_DNA"/>
</dbReference>
<feature type="region of interest" description="Disordered" evidence="1">
    <location>
        <begin position="79"/>
        <end position="99"/>
    </location>
</feature>
<reference evidence="2 3" key="1">
    <citation type="submission" date="2019-04" db="EMBL/GenBank/DDBJ databases">
        <authorList>
            <person name="Anderson K.J."/>
            <person name="Thurgood T.L."/>
            <person name="Sharma R."/>
            <person name="Arens D.K."/>
            <person name="Kruger J.L."/>
            <person name="Thompson D.W."/>
            <person name="Casjens S."/>
            <person name="Grose J.H."/>
        </authorList>
    </citation>
    <scope>NUCLEOTIDE SEQUENCE [LARGE SCALE GENOMIC DNA]</scope>
</reference>